<dbReference type="AlphaFoldDB" id="A0A0L9TUK9"/>
<reference evidence="3" key="2">
    <citation type="submission" date="2015-02" db="EMBL/GenBank/DDBJ databases">
        <authorList>
            <person name="Chooi Y.-H."/>
        </authorList>
    </citation>
    <scope>NUCLEOTIDE SEQUENCE</scope>
    <source>
        <tissue evidence="3">Seedling</tissue>
    </source>
</reference>
<evidence type="ECO:0000313" key="2">
    <source>
        <dbReference type="EMBL" id="KAG2403496.1"/>
    </source>
</evidence>
<dbReference type="Proteomes" id="UP000053144">
    <property type="component" value="Chromosome 2"/>
</dbReference>
<proteinExistence type="predicted"/>
<dbReference type="EMBL" id="JABFOF010000003">
    <property type="protein sequence ID" value="KAG2403496.1"/>
    <property type="molecule type" value="Genomic_DNA"/>
</dbReference>
<accession>A0A0L9TUK9</accession>
<evidence type="ECO:0000256" key="1">
    <source>
        <dbReference type="SAM" id="MobiDB-lite"/>
    </source>
</evidence>
<name>A0A0L9TUK9_PHAAN</name>
<evidence type="ECO:0000313" key="4">
    <source>
        <dbReference type="Proteomes" id="UP000053144"/>
    </source>
</evidence>
<evidence type="ECO:0000313" key="3">
    <source>
        <dbReference type="EMBL" id="KOM34067.1"/>
    </source>
</evidence>
<evidence type="ECO:0000313" key="5">
    <source>
        <dbReference type="Proteomes" id="UP000743370"/>
    </source>
</evidence>
<gene>
    <name evidence="2" type="ORF">HKW66_Vig0187830</name>
    <name evidence="3" type="ORF">LR48_Vigan02g021700</name>
</gene>
<reference evidence="4" key="1">
    <citation type="journal article" date="2015" name="Proc. Natl. Acad. Sci. U.S.A.">
        <title>Genome sequencing of adzuki bean (Vigna angularis) provides insight into high starch and low fat accumulation and domestication.</title>
        <authorList>
            <person name="Yang K."/>
            <person name="Tian Z."/>
            <person name="Chen C."/>
            <person name="Luo L."/>
            <person name="Zhao B."/>
            <person name="Wang Z."/>
            <person name="Yu L."/>
            <person name="Li Y."/>
            <person name="Sun Y."/>
            <person name="Li W."/>
            <person name="Chen Y."/>
            <person name="Li Y."/>
            <person name="Zhang Y."/>
            <person name="Ai D."/>
            <person name="Zhao J."/>
            <person name="Shang C."/>
            <person name="Ma Y."/>
            <person name="Wu B."/>
            <person name="Wang M."/>
            <person name="Gao L."/>
            <person name="Sun D."/>
            <person name="Zhang P."/>
            <person name="Guo F."/>
            <person name="Wang W."/>
            <person name="Li Y."/>
            <person name="Wang J."/>
            <person name="Varshney R.K."/>
            <person name="Wang J."/>
            <person name="Ling H.Q."/>
            <person name="Wan P."/>
        </authorList>
    </citation>
    <scope>NUCLEOTIDE SEQUENCE</scope>
    <source>
        <strain evidence="4">cv. Jingnong 6</strain>
    </source>
</reference>
<dbReference type="EMBL" id="CM003372">
    <property type="protein sequence ID" value="KOM34067.1"/>
    <property type="molecule type" value="Genomic_DNA"/>
</dbReference>
<dbReference type="Gramene" id="KOM34067">
    <property type="protein sequence ID" value="KOM34067"/>
    <property type="gene ID" value="LR48_Vigan02g021700"/>
</dbReference>
<feature type="region of interest" description="Disordered" evidence="1">
    <location>
        <begin position="1"/>
        <end position="74"/>
    </location>
</feature>
<reference evidence="2 5" key="3">
    <citation type="submission" date="2020-05" db="EMBL/GenBank/DDBJ databases">
        <title>Vigna angularis (adzuki bean) Var. LongXiaoDou No. 4 denovo assembly.</title>
        <authorList>
            <person name="Xiang H."/>
        </authorList>
    </citation>
    <scope>NUCLEOTIDE SEQUENCE [LARGE SCALE GENOMIC DNA]</scope>
    <source>
        <tissue evidence="2">Leaf</tissue>
    </source>
</reference>
<sequence>MGVVNLQLPPRRLLEEESRASLESPKSLRISNHQNEAAPSSSRPASPPPSSANSSPLSPSQPDPRLPNPQTEHNVVASVSDQVAECSLNVILVLKILMVLVRYFSAEDSDGADCGHEREEAHRWNHRGSASRIRGAACGFGSVVESWFQKVWVEDGKEALA</sequence>
<protein>
    <submittedName>
        <fullName evidence="3">Uncharacterized protein</fullName>
    </submittedName>
</protein>
<dbReference type="Proteomes" id="UP000743370">
    <property type="component" value="Unassembled WGS sequence"/>
</dbReference>
<organism evidence="3 4">
    <name type="scientific">Phaseolus angularis</name>
    <name type="common">Azuki bean</name>
    <name type="synonym">Vigna angularis</name>
    <dbReference type="NCBI Taxonomy" id="3914"/>
    <lineage>
        <taxon>Eukaryota</taxon>
        <taxon>Viridiplantae</taxon>
        <taxon>Streptophyta</taxon>
        <taxon>Embryophyta</taxon>
        <taxon>Tracheophyta</taxon>
        <taxon>Spermatophyta</taxon>
        <taxon>Magnoliopsida</taxon>
        <taxon>eudicotyledons</taxon>
        <taxon>Gunneridae</taxon>
        <taxon>Pentapetalae</taxon>
        <taxon>rosids</taxon>
        <taxon>fabids</taxon>
        <taxon>Fabales</taxon>
        <taxon>Fabaceae</taxon>
        <taxon>Papilionoideae</taxon>
        <taxon>50 kb inversion clade</taxon>
        <taxon>NPAAA clade</taxon>
        <taxon>indigoferoid/millettioid clade</taxon>
        <taxon>Phaseoleae</taxon>
        <taxon>Vigna</taxon>
    </lineage>
</organism>